<dbReference type="Pfam" id="PF09861">
    <property type="entry name" value="Lar_N"/>
    <property type="match status" value="1"/>
</dbReference>
<dbReference type="GO" id="GO:0050043">
    <property type="term" value="F:lactate racemase activity"/>
    <property type="evidence" value="ECO:0007669"/>
    <property type="project" value="InterPro"/>
</dbReference>
<name>A0A523WDZ0_UNCAE</name>
<evidence type="ECO:0000313" key="3">
    <source>
        <dbReference type="EMBL" id="TET65222.1"/>
    </source>
</evidence>
<dbReference type="PANTHER" id="PTHR33171:SF17">
    <property type="entry name" value="LARA-LIKE N-TERMINAL DOMAIN-CONTAINING PROTEIN"/>
    <property type="match status" value="1"/>
</dbReference>
<dbReference type="NCBIfam" id="NF033504">
    <property type="entry name" value="Ni_dep_LarA"/>
    <property type="match status" value="1"/>
</dbReference>
<dbReference type="InterPro" id="IPR043166">
    <property type="entry name" value="LarA-like_C"/>
</dbReference>
<evidence type="ECO:0000259" key="2">
    <source>
        <dbReference type="Pfam" id="PF21113"/>
    </source>
</evidence>
<gene>
    <name evidence="3" type="primary">larA</name>
    <name evidence="3" type="ORF">E3J48_00040</name>
</gene>
<evidence type="ECO:0000259" key="1">
    <source>
        <dbReference type="Pfam" id="PF09861"/>
    </source>
</evidence>
<organism evidence="3 4">
    <name type="scientific">Aerophobetes bacterium</name>
    <dbReference type="NCBI Taxonomy" id="2030807"/>
    <lineage>
        <taxon>Bacteria</taxon>
        <taxon>Candidatus Aerophobota</taxon>
    </lineage>
</organism>
<dbReference type="InterPro" id="IPR048520">
    <property type="entry name" value="LarA_C"/>
</dbReference>
<feature type="domain" description="LarA-like N-terminal" evidence="1">
    <location>
        <begin position="12"/>
        <end position="199"/>
    </location>
</feature>
<dbReference type="Proteomes" id="UP000319130">
    <property type="component" value="Unassembled WGS sequence"/>
</dbReference>
<dbReference type="Gene3D" id="3.40.50.11440">
    <property type="match status" value="1"/>
</dbReference>
<dbReference type="Gene3D" id="3.90.226.30">
    <property type="match status" value="1"/>
</dbReference>
<reference evidence="3 4" key="1">
    <citation type="submission" date="2019-03" db="EMBL/GenBank/DDBJ databases">
        <title>Metabolic potential of uncultured bacteria and archaea associated with petroleum seepage in deep-sea sediments.</title>
        <authorList>
            <person name="Dong X."/>
            <person name="Hubert C."/>
        </authorList>
    </citation>
    <scope>NUCLEOTIDE SEQUENCE [LARGE SCALE GENOMIC DNA]</scope>
    <source>
        <strain evidence="3">E29_bin52</strain>
    </source>
</reference>
<dbReference type="AlphaFoldDB" id="A0A523WDZ0"/>
<comment type="caution">
    <text evidence="3">The sequence shown here is derived from an EMBL/GenBank/DDBJ whole genome shotgun (WGS) entry which is preliminary data.</text>
</comment>
<protein>
    <submittedName>
        <fullName evidence="3">Nickel-dependent lactate racemase</fullName>
    </submittedName>
</protein>
<dbReference type="InterPro" id="IPR047926">
    <property type="entry name" value="Ni_dep_LarA"/>
</dbReference>
<dbReference type="EMBL" id="SOIZ01000002">
    <property type="protein sequence ID" value="TET65222.1"/>
    <property type="molecule type" value="Genomic_DNA"/>
</dbReference>
<proteinExistence type="predicted"/>
<feature type="domain" description="Lactate racemase C-terminal" evidence="2">
    <location>
        <begin position="273"/>
        <end position="413"/>
    </location>
</feature>
<accession>A0A523WDZ0</accession>
<dbReference type="InterPro" id="IPR018657">
    <property type="entry name" value="LarA-like_N"/>
</dbReference>
<dbReference type="PANTHER" id="PTHR33171">
    <property type="entry name" value="LAR_N DOMAIN-CONTAINING PROTEIN"/>
    <property type="match status" value="1"/>
</dbReference>
<sequence>MEVEFRYPQIPSFHIPDQNLIGIYEPHAFPSQKDEKDIIRESLAHPIASPKIGEIARGKKRVLILVDDYTRTTPGDRILPFIVDELGAAGIKDKDISLLVAQGTHRGMTHEEKEDKVGSDILSRFAFLDHKWEEEKALGFLGTTPLGTEIWINKIVLEADLVIGLGHIVPHRIAGFSGGGKIIQPGVCGEKTTGQTHWLGAFYDGRKILGQAENPVREEIDTIAGKAGLSLIVNAIQDARGRIVGLVCGDPVRAHREGCRIARQVYGVPVPRAADIVIADSYPADVDLWQGAKAIFAAEMAVKDGGVIILVSPCPEGVAAHHPEVTRCRCLPCDDLEPLVKGGKLEDLTGAAFLAYLGNIMGRRARCILVAPGIEGEVSEKMGFLVAETPQEALDMALELTCREAKVTVLRHGGEILPLLDTG</sequence>
<evidence type="ECO:0000313" key="4">
    <source>
        <dbReference type="Proteomes" id="UP000319130"/>
    </source>
</evidence>
<dbReference type="Pfam" id="PF21113">
    <property type="entry name" value="LarA_C"/>
    <property type="match status" value="1"/>
</dbReference>
<dbReference type="InterPro" id="IPR048068">
    <property type="entry name" value="LarA-like"/>
</dbReference>